<dbReference type="AlphaFoldDB" id="A0A445MZD5"/>
<evidence type="ECO:0000313" key="2">
    <source>
        <dbReference type="EMBL" id="SPD74825.1"/>
    </source>
</evidence>
<accession>A0A445MZD5</accession>
<gene>
    <name evidence="2" type="ORF">PITCH_A350034</name>
</gene>
<dbReference type="EMBL" id="OJIN01000176">
    <property type="protein sequence ID" value="SPD74825.1"/>
    <property type="molecule type" value="Genomic_DNA"/>
</dbReference>
<keyword evidence="1" id="KW-1133">Transmembrane helix</keyword>
<feature type="transmembrane region" description="Helical" evidence="1">
    <location>
        <begin position="67"/>
        <end position="90"/>
    </location>
</feature>
<reference evidence="2" key="1">
    <citation type="submission" date="2018-01" db="EMBL/GenBank/DDBJ databases">
        <authorList>
            <person name="Regsiter A."/>
            <person name="William W."/>
        </authorList>
    </citation>
    <scope>NUCLEOTIDE SEQUENCE</scope>
    <source>
        <strain evidence="2">TRIP AH-1</strain>
    </source>
</reference>
<name>A0A445MZD5_9BACT</name>
<sequence length="118" mass="12940">MGLLKKIAETNFVRKAIAEKADLEVFKKRPGPKVISGIFIIVFSYIIGWPAVGALGIISYYLDKPLIVIIGGPITYGLSHFVFILGAYLAGAQYSKAFLLWATRIAVERMMKSGNDTS</sequence>
<keyword evidence="1" id="KW-0472">Membrane</keyword>
<protein>
    <submittedName>
        <fullName evidence="2">Uncharacterized protein</fullName>
    </submittedName>
</protein>
<proteinExistence type="predicted"/>
<keyword evidence="1" id="KW-0812">Transmembrane</keyword>
<evidence type="ECO:0000256" key="1">
    <source>
        <dbReference type="SAM" id="Phobius"/>
    </source>
</evidence>
<feature type="transmembrane region" description="Helical" evidence="1">
    <location>
        <begin position="37"/>
        <end position="61"/>
    </location>
</feature>
<organism evidence="2">
    <name type="scientific">uncultured Desulfobacterium sp</name>
    <dbReference type="NCBI Taxonomy" id="201089"/>
    <lineage>
        <taxon>Bacteria</taxon>
        <taxon>Pseudomonadati</taxon>
        <taxon>Thermodesulfobacteriota</taxon>
        <taxon>Desulfobacteria</taxon>
        <taxon>Desulfobacterales</taxon>
        <taxon>Desulfobacteriaceae</taxon>
        <taxon>Desulfobacterium</taxon>
        <taxon>environmental samples</taxon>
    </lineage>
</organism>